<organism evidence="1 2">
    <name type="scientific">Sinorhizobium americanum</name>
    <dbReference type="NCBI Taxonomy" id="194963"/>
    <lineage>
        <taxon>Bacteria</taxon>
        <taxon>Pseudomonadati</taxon>
        <taxon>Pseudomonadota</taxon>
        <taxon>Alphaproteobacteria</taxon>
        <taxon>Hyphomicrobiales</taxon>
        <taxon>Rhizobiaceae</taxon>
        <taxon>Sinorhizobium/Ensifer group</taxon>
        <taxon>Sinorhizobium</taxon>
    </lineage>
</organism>
<dbReference type="Gene3D" id="3.40.50.1000">
    <property type="entry name" value="HAD superfamily/HAD-like"/>
    <property type="match status" value="1"/>
</dbReference>
<gene>
    <name evidence="1" type="ORF">EV184_12345</name>
</gene>
<evidence type="ECO:0000313" key="2">
    <source>
        <dbReference type="Proteomes" id="UP000295043"/>
    </source>
</evidence>
<comment type="caution">
    <text evidence="1">The sequence shown here is derived from an EMBL/GenBank/DDBJ whole genome shotgun (WGS) entry which is preliminary data.</text>
</comment>
<dbReference type="NCBIfam" id="TIGR01509">
    <property type="entry name" value="HAD-SF-IA-v3"/>
    <property type="match status" value="1"/>
</dbReference>
<dbReference type="SFLD" id="SFLDG01129">
    <property type="entry name" value="C1.5:_HAD__Beta-PGM__Phosphata"/>
    <property type="match status" value="1"/>
</dbReference>
<dbReference type="NCBIfam" id="TIGR01549">
    <property type="entry name" value="HAD-SF-IA-v1"/>
    <property type="match status" value="1"/>
</dbReference>
<dbReference type="InterPro" id="IPR036412">
    <property type="entry name" value="HAD-like_sf"/>
</dbReference>
<dbReference type="Pfam" id="PF00702">
    <property type="entry name" value="Hydrolase"/>
    <property type="match status" value="1"/>
</dbReference>
<accession>A0A4V2RCZ3</accession>
<sequence length="209" mass="23245">MGPRVVVFDIGGVLIDWNPAYLYRKLLPDEASVSAFLNEVCTSAWNEQFDSGMLFAEGVKELVKRHPEKAELIEAYWLRWHEMLGGEVPGTPKILERLKAAGVPVHAISNWSAETFPRARELYRFLDAFDVLVVSGREKLVKPDAGIFQRFLDQAGVKAEECIFVDDNAANIAAAASLGFHTEHFRTANALEERLTAYGLLPQLGVVEG</sequence>
<evidence type="ECO:0000313" key="1">
    <source>
        <dbReference type="EMBL" id="TCN22800.1"/>
    </source>
</evidence>
<dbReference type="InterPro" id="IPR023214">
    <property type="entry name" value="HAD_sf"/>
</dbReference>
<dbReference type="PANTHER" id="PTHR43611:SF3">
    <property type="entry name" value="FLAVIN MONONUCLEOTIDE HYDROLASE 1, CHLOROPLATIC"/>
    <property type="match status" value="1"/>
</dbReference>
<dbReference type="Proteomes" id="UP000295043">
    <property type="component" value="Unassembled WGS sequence"/>
</dbReference>
<dbReference type="InterPro" id="IPR006439">
    <property type="entry name" value="HAD-SF_hydro_IA"/>
</dbReference>
<protein>
    <submittedName>
        <fullName evidence="1">2-haloacid dehalogenase</fullName>
    </submittedName>
</protein>
<dbReference type="InterPro" id="IPR023198">
    <property type="entry name" value="PGP-like_dom2"/>
</dbReference>
<dbReference type="SFLD" id="SFLDS00003">
    <property type="entry name" value="Haloacid_Dehalogenase"/>
    <property type="match status" value="1"/>
</dbReference>
<dbReference type="PRINTS" id="PR00413">
    <property type="entry name" value="HADHALOGNASE"/>
</dbReference>
<reference evidence="1 2" key="1">
    <citation type="submission" date="2019-03" db="EMBL/GenBank/DDBJ databases">
        <title>Genomic Encyclopedia of Type Strains, Phase IV (KMG-V): Genome sequencing to study the core and pangenomes of soil and plant-associated prokaryotes.</title>
        <authorList>
            <person name="Whitman W."/>
        </authorList>
    </citation>
    <scope>NUCLEOTIDE SEQUENCE [LARGE SCALE GENOMIC DNA]</scope>
    <source>
        <strain evidence="1 2">23C40</strain>
    </source>
</reference>
<dbReference type="Gene3D" id="1.10.150.240">
    <property type="entry name" value="Putative phosphatase, domain 2"/>
    <property type="match status" value="1"/>
</dbReference>
<name>A0A4V2RCZ3_9HYPH</name>
<dbReference type="CDD" id="cd02603">
    <property type="entry name" value="HAD_sEH-N_like"/>
    <property type="match status" value="1"/>
</dbReference>
<proteinExistence type="predicted"/>
<dbReference type="SUPFAM" id="SSF56784">
    <property type="entry name" value="HAD-like"/>
    <property type="match status" value="1"/>
</dbReference>
<dbReference type="EMBL" id="SLVU01000023">
    <property type="protein sequence ID" value="TCN22800.1"/>
    <property type="molecule type" value="Genomic_DNA"/>
</dbReference>
<dbReference type="PANTHER" id="PTHR43611">
    <property type="entry name" value="ALPHA-D-GLUCOSE 1-PHOSPHATE PHOSPHATASE"/>
    <property type="match status" value="1"/>
</dbReference>
<dbReference type="AlphaFoldDB" id="A0A4V2RCZ3"/>